<dbReference type="PROSITE" id="PS50305">
    <property type="entry name" value="SIRTUIN"/>
    <property type="match status" value="1"/>
</dbReference>
<evidence type="ECO:0000259" key="9">
    <source>
        <dbReference type="PROSITE" id="PS50305"/>
    </source>
</evidence>
<dbReference type="GO" id="GO:0070403">
    <property type="term" value="F:NAD+ binding"/>
    <property type="evidence" value="ECO:0007669"/>
    <property type="project" value="InterPro"/>
</dbReference>
<comment type="similarity">
    <text evidence="1">Belongs to the sirtuin family. Class I subfamily.</text>
</comment>
<keyword evidence="6" id="KW-0520">NAD</keyword>
<feature type="binding site" evidence="8">
    <location>
        <position position="131"/>
    </location>
    <ligand>
        <name>Zn(2+)</name>
        <dbReference type="ChEBI" id="CHEBI:29105"/>
    </ligand>
</feature>
<keyword evidence="11" id="KW-1185">Reference proteome</keyword>
<name>A0AAX6N1M9_9PEZI</name>
<evidence type="ECO:0000256" key="1">
    <source>
        <dbReference type="ARBA" id="ARBA00006924"/>
    </source>
</evidence>
<comment type="caution">
    <text evidence="10">The sequence shown here is derived from an EMBL/GenBank/DDBJ whole genome shotgun (WGS) entry which is preliminary data.</text>
</comment>
<evidence type="ECO:0000256" key="7">
    <source>
        <dbReference type="ARBA" id="ARBA00038170"/>
    </source>
</evidence>
<dbReference type="Pfam" id="PF02146">
    <property type="entry name" value="SIR2"/>
    <property type="match status" value="1"/>
</dbReference>
<dbReference type="Proteomes" id="UP001369815">
    <property type="component" value="Unassembled WGS sequence"/>
</dbReference>
<dbReference type="InterPro" id="IPR050134">
    <property type="entry name" value="NAD-dep_sirtuin_deacylases"/>
</dbReference>
<proteinExistence type="inferred from homology"/>
<evidence type="ECO:0000313" key="11">
    <source>
        <dbReference type="Proteomes" id="UP001369815"/>
    </source>
</evidence>
<keyword evidence="5 8" id="KW-0862">Zinc</keyword>
<protein>
    <recommendedName>
        <fullName evidence="2">protein acetyllysine N-acetyltransferase</fullName>
        <ecNumber evidence="2">2.3.1.286</ecNumber>
    </recommendedName>
</protein>
<dbReference type="PANTHER" id="PTHR11085:SF12">
    <property type="entry name" value="NAD-DEPENDENT PROTEIN DEACYLASE SIRTUIN-6"/>
    <property type="match status" value="1"/>
</dbReference>
<dbReference type="EC" id="2.3.1.286" evidence="2"/>
<dbReference type="PANTHER" id="PTHR11085">
    <property type="entry name" value="NAD-DEPENDENT PROTEIN DEACYLASE SIRTUIN-5, MITOCHONDRIAL-RELATED"/>
    <property type="match status" value="1"/>
</dbReference>
<dbReference type="SUPFAM" id="SSF52467">
    <property type="entry name" value="DHS-like NAD/FAD-binding domain"/>
    <property type="match status" value="1"/>
</dbReference>
<feature type="binding site" evidence="8">
    <location>
        <position position="164"/>
    </location>
    <ligand>
        <name>Zn(2+)</name>
        <dbReference type="ChEBI" id="CHEBI:29105"/>
    </ligand>
</feature>
<evidence type="ECO:0000256" key="3">
    <source>
        <dbReference type="ARBA" id="ARBA00022679"/>
    </source>
</evidence>
<feature type="binding site" evidence="8">
    <location>
        <position position="161"/>
    </location>
    <ligand>
        <name>Zn(2+)</name>
        <dbReference type="ChEBI" id="CHEBI:29105"/>
    </ligand>
</feature>
<reference evidence="10 11" key="1">
    <citation type="journal article" date="2024" name="Front Chem Biol">
        <title>Unveiling the potential of Daldinia eschscholtzii MFLUCC 19-0629 through bioactivity and bioinformatics studies for enhanced sustainable agriculture production.</title>
        <authorList>
            <person name="Brooks S."/>
            <person name="Weaver J.A."/>
            <person name="Klomchit A."/>
            <person name="Alharthi S.A."/>
            <person name="Onlamun T."/>
            <person name="Nurani R."/>
            <person name="Vong T.K."/>
            <person name="Alberti F."/>
            <person name="Greco C."/>
        </authorList>
    </citation>
    <scope>NUCLEOTIDE SEQUENCE [LARGE SCALE GENOMIC DNA]</scope>
    <source>
        <strain evidence="10">MFLUCC 19-0629</strain>
    </source>
</reference>
<dbReference type="AlphaFoldDB" id="A0AAX6N1M9"/>
<dbReference type="GO" id="GO:0003714">
    <property type="term" value="F:transcription corepressor activity"/>
    <property type="evidence" value="ECO:0007669"/>
    <property type="project" value="TreeGrafter"/>
</dbReference>
<dbReference type="Gene3D" id="3.40.50.1220">
    <property type="entry name" value="TPP-binding domain"/>
    <property type="match status" value="1"/>
</dbReference>
<dbReference type="EMBL" id="JBANMG010000001">
    <property type="protein sequence ID" value="KAK6958352.1"/>
    <property type="molecule type" value="Genomic_DNA"/>
</dbReference>
<evidence type="ECO:0000256" key="8">
    <source>
        <dbReference type="PROSITE-ProRule" id="PRU00236"/>
    </source>
</evidence>
<feature type="domain" description="Deacetylase sirtuin-type" evidence="9">
    <location>
        <begin position="17"/>
        <end position="260"/>
    </location>
</feature>
<evidence type="ECO:0000313" key="10">
    <source>
        <dbReference type="EMBL" id="KAK6958352.1"/>
    </source>
</evidence>
<sequence>MADTAPRVPAEERQEDLDVVDEKAAALAEQIKKSKHFIVFTGAGVSTSAGIPDFRGPEGVWTLMAQGRQRTGTVNTLQAIPTATHMALVELQNRGVLKYLISQNCDALHRKSGILPDKISELHGNNNREYCKDCGKEYIRDFRAVASYEKTVYDHRTGRKCAYCGGALLDSIINFGEPLFEEPLKLARNHAKKADLCLVLGSSLTVSPANGIPEIVGRRKAAKLVICNLQDTPIDELADQRIYSRADKLMTRVMAKLDITIPTFILRRRLTVEIETTSGNRHQLKICGVDVDRTPATFLRSVKLEQYSRRGASAEPFTISFRSDLDPGTELKLELEFMGNYGEPNLEVIYEYTGKADAKVMYFLEYDPQTGEWKTTKQAD</sequence>
<dbReference type="GO" id="GO:0005634">
    <property type="term" value="C:nucleus"/>
    <property type="evidence" value="ECO:0007669"/>
    <property type="project" value="TreeGrafter"/>
</dbReference>
<gene>
    <name evidence="10" type="ORF">Daesc_001151</name>
</gene>
<dbReference type="InterPro" id="IPR026590">
    <property type="entry name" value="Ssirtuin_cat_dom"/>
</dbReference>
<evidence type="ECO:0000256" key="4">
    <source>
        <dbReference type="ARBA" id="ARBA00022723"/>
    </source>
</evidence>
<dbReference type="InterPro" id="IPR003000">
    <property type="entry name" value="Sirtuin"/>
</dbReference>
<dbReference type="GO" id="GO:0000122">
    <property type="term" value="P:negative regulation of transcription by RNA polymerase II"/>
    <property type="evidence" value="ECO:0007669"/>
    <property type="project" value="TreeGrafter"/>
</dbReference>
<dbReference type="GO" id="GO:0017136">
    <property type="term" value="F:histone deacetylase activity, NAD-dependent"/>
    <property type="evidence" value="ECO:0007669"/>
    <property type="project" value="TreeGrafter"/>
</dbReference>
<dbReference type="Gene3D" id="2.20.28.200">
    <property type="match status" value="1"/>
</dbReference>
<feature type="active site" description="Proton acceptor" evidence="8">
    <location>
        <position position="123"/>
    </location>
</feature>
<dbReference type="FunFam" id="3.40.50.1220:FF:000038">
    <property type="entry name" value="NAD-dependent protein deacetylase sirtuin-6 isoform X2"/>
    <property type="match status" value="1"/>
</dbReference>
<dbReference type="InterPro" id="IPR029035">
    <property type="entry name" value="DHS-like_NAD/FAD-binding_dom"/>
</dbReference>
<evidence type="ECO:0000256" key="2">
    <source>
        <dbReference type="ARBA" id="ARBA00012928"/>
    </source>
</evidence>
<organism evidence="10 11">
    <name type="scientific">Daldinia eschscholtzii</name>
    <dbReference type="NCBI Taxonomy" id="292717"/>
    <lineage>
        <taxon>Eukaryota</taxon>
        <taxon>Fungi</taxon>
        <taxon>Dikarya</taxon>
        <taxon>Ascomycota</taxon>
        <taxon>Pezizomycotina</taxon>
        <taxon>Sordariomycetes</taxon>
        <taxon>Xylariomycetidae</taxon>
        <taxon>Xylariales</taxon>
        <taxon>Hypoxylaceae</taxon>
        <taxon>Daldinia</taxon>
    </lineage>
</organism>
<feature type="binding site" evidence="8">
    <location>
        <position position="134"/>
    </location>
    <ligand>
        <name>Zn(2+)</name>
        <dbReference type="ChEBI" id="CHEBI:29105"/>
    </ligand>
</feature>
<evidence type="ECO:0000256" key="6">
    <source>
        <dbReference type="ARBA" id="ARBA00023027"/>
    </source>
</evidence>
<accession>A0AAX6N1M9</accession>
<keyword evidence="4 8" id="KW-0479">Metal-binding</keyword>
<comment type="similarity">
    <text evidence="7">Belongs to the sirtuin family. Class IV subfamily.</text>
</comment>
<dbReference type="GO" id="GO:0046872">
    <property type="term" value="F:metal ion binding"/>
    <property type="evidence" value="ECO:0007669"/>
    <property type="project" value="UniProtKB-KW"/>
</dbReference>
<evidence type="ECO:0000256" key="5">
    <source>
        <dbReference type="ARBA" id="ARBA00022833"/>
    </source>
</evidence>
<keyword evidence="3" id="KW-0808">Transferase</keyword>